<dbReference type="EC" id="1.1.1.47" evidence="4"/>
<dbReference type="RefSeq" id="WP_345931061.1">
    <property type="nucleotide sequence ID" value="NZ_JBBKTV010000001.1"/>
</dbReference>
<dbReference type="InterPro" id="IPR002347">
    <property type="entry name" value="SDR_fam"/>
</dbReference>
<dbReference type="PANTHER" id="PTHR42760:SF135">
    <property type="entry name" value="BLL7886 PROTEIN"/>
    <property type="match status" value="1"/>
</dbReference>
<sequence length="259" mass="26240">MTTTTTTNPFDITGRAILITGASQGLGASFARTLAAHGARLVLAARQVEKLAALEAEITAAGGEAASVALDVTAGSAAIDAAVEEATQKLGGRLDVLVNNAGVAVSKPVLQLTEDDWDRTVDTNLKGAFLVAQAAAKRMAAGTGGSIVNIASVLGLSVIGNLVPYCASKAGMIHMTKAMGLELAKSGVRVNAIAPGYIETDINADFFETEGGKRLLRKVAQRRLGAASELDGALLLLASDASSFMTGAVLAVDGGFTLG</sequence>
<evidence type="ECO:0000313" key="4">
    <source>
        <dbReference type="EMBL" id="MEN2986971.1"/>
    </source>
</evidence>
<dbReference type="Gene3D" id="3.40.50.720">
    <property type="entry name" value="NAD(P)-binding Rossmann-like Domain"/>
    <property type="match status" value="1"/>
</dbReference>
<dbReference type="EMBL" id="JBBKTW010000001">
    <property type="protein sequence ID" value="MEN2986971.1"/>
    <property type="molecule type" value="Genomic_DNA"/>
</dbReference>
<protein>
    <submittedName>
        <fullName evidence="4">Glucose 1-dehydrogenase</fullName>
        <ecNumber evidence="4">1.1.1.47</ecNumber>
    </submittedName>
</protein>
<accession>A0ABU9YDX0</accession>
<name>A0ABU9YDX0_9PROT</name>
<dbReference type="PRINTS" id="PR00081">
    <property type="entry name" value="GDHRDH"/>
</dbReference>
<dbReference type="PRINTS" id="PR00080">
    <property type="entry name" value="SDRFAMILY"/>
</dbReference>
<dbReference type="Pfam" id="PF00106">
    <property type="entry name" value="adh_short"/>
    <property type="match status" value="1"/>
</dbReference>
<evidence type="ECO:0000256" key="1">
    <source>
        <dbReference type="ARBA" id="ARBA00006484"/>
    </source>
</evidence>
<dbReference type="SUPFAM" id="SSF51735">
    <property type="entry name" value="NAD(P)-binding Rossmann-fold domains"/>
    <property type="match status" value="1"/>
</dbReference>
<dbReference type="PROSITE" id="PS00061">
    <property type="entry name" value="ADH_SHORT"/>
    <property type="match status" value="1"/>
</dbReference>
<dbReference type="SMART" id="SM00822">
    <property type="entry name" value="PKS_KR"/>
    <property type="match status" value="1"/>
</dbReference>
<evidence type="ECO:0000313" key="5">
    <source>
        <dbReference type="Proteomes" id="UP001413721"/>
    </source>
</evidence>
<dbReference type="CDD" id="cd05233">
    <property type="entry name" value="SDR_c"/>
    <property type="match status" value="1"/>
</dbReference>
<dbReference type="InterPro" id="IPR036291">
    <property type="entry name" value="NAD(P)-bd_dom_sf"/>
</dbReference>
<organism evidence="4 5">
    <name type="scientific">Tistrella arctica</name>
    <dbReference type="NCBI Taxonomy" id="3133430"/>
    <lineage>
        <taxon>Bacteria</taxon>
        <taxon>Pseudomonadati</taxon>
        <taxon>Pseudomonadota</taxon>
        <taxon>Alphaproteobacteria</taxon>
        <taxon>Geminicoccales</taxon>
        <taxon>Geminicoccaceae</taxon>
        <taxon>Tistrella</taxon>
    </lineage>
</organism>
<comment type="similarity">
    <text evidence="1 2">Belongs to the short-chain dehydrogenases/reductases (SDR) family.</text>
</comment>
<keyword evidence="5" id="KW-1185">Reference proteome</keyword>
<dbReference type="Proteomes" id="UP001413721">
    <property type="component" value="Unassembled WGS sequence"/>
</dbReference>
<dbReference type="NCBIfam" id="NF005559">
    <property type="entry name" value="PRK07231.1"/>
    <property type="match status" value="1"/>
</dbReference>
<proteinExistence type="inferred from homology"/>
<dbReference type="GO" id="GO:0047936">
    <property type="term" value="F:glucose 1-dehydrogenase [NAD(P)+] activity"/>
    <property type="evidence" value="ECO:0007669"/>
    <property type="project" value="UniProtKB-EC"/>
</dbReference>
<evidence type="ECO:0000259" key="3">
    <source>
        <dbReference type="SMART" id="SM00822"/>
    </source>
</evidence>
<dbReference type="InterPro" id="IPR020904">
    <property type="entry name" value="Sc_DH/Rdtase_CS"/>
</dbReference>
<dbReference type="PANTHER" id="PTHR42760">
    <property type="entry name" value="SHORT-CHAIN DEHYDROGENASES/REDUCTASES FAMILY MEMBER"/>
    <property type="match status" value="1"/>
</dbReference>
<comment type="caution">
    <text evidence="4">The sequence shown here is derived from an EMBL/GenBank/DDBJ whole genome shotgun (WGS) entry which is preliminary data.</text>
</comment>
<keyword evidence="4" id="KW-0560">Oxidoreductase</keyword>
<gene>
    <name evidence="4" type="ORF">WG926_01560</name>
</gene>
<reference evidence="4 5" key="1">
    <citation type="submission" date="2024-03" db="EMBL/GenBank/DDBJ databases">
        <title>High-quality draft genome sequencing of Tistrella sp. BH-R2-4.</title>
        <authorList>
            <person name="Dong C."/>
        </authorList>
    </citation>
    <scope>NUCLEOTIDE SEQUENCE [LARGE SCALE GENOMIC DNA]</scope>
    <source>
        <strain evidence="4 5">BH-R2-4</strain>
    </source>
</reference>
<evidence type="ECO:0000256" key="2">
    <source>
        <dbReference type="RuleBase" id="RU000363"/>
    </source>
</evidence>
<feature type="domain" description="Ketoreductase" evidence="3">
    <location>
        <begin position="15"/>
        <end position="196"/>
    </location>
</feature>
<dbReference type="InterPro" id="IPR057326">
    <property type="entry name" value="KR_dom"/>
</dbReference>